<name>A0A537JTI6_9BACT</name>
<organism evidence="1 2">
    <name type="scientific">Candidatus Segetimicrobium genomatis</name>
    <dbReference type="NCBI Taxonomy" id="2569760"/>
    <lineage>
        <taxon>Bacteria</taxon>
        <taxon>Bacillati</taxon>
        <taxon>Candidatus Sysuimicrobiota</taxon>
        <taxon>Candidatus Sysuimicrobiia</taxon>
        <taxon>Candidatus Sysuimicrobiales</taxon>
        <taxon>Candidatus Segetimicrobiaceae</taxon>
        <taxon>Candidatus Segetimicrobium</taxon>
    </lineage>
</organism>
<reference evidence="1 2" key="1">
    <citation type="journal article" date="2019" name="Nat. Microbiol.">
        <title>Mediterranean grassland soil C-N compound turnover is dependent on rainfall and depth, and is mediated by genomically divergent microorganisms.</title>
        <authorList>
            <person name="Diamond S."/>
            <person name="Andeer P.F."/>
            <person name="Li Z."/>
            <person name="Crits-Christoph A."/>
            <person name="Burstein D."/>
            <person name="Anantharaman K."/>
            <person name="Lane K.R."/>
            <person name="Thomas B.C."/>
            <person name="Pan C."/>
            <person name="Northen T.R."/>
            <person name="Banfield J.F."/>
        </authorList>
    </citation>
    <scope>NUCLEOTIDE SEQUENCE [LARGE SCALE GENOMIC DNA]</scope>
    <source>
        <strain evidence="1">NP_3</strain>
    </source>
</reference>
<gene>
    <name evidence="1" type="ORF">E6H00_17425</name>
</gene>
<sequence length="69" mass="7144">IRAGVTDTPALRKIPGHEVIAETALKRNPSGRLTIPQDVARAIAALSLTGTEWITGNVIGVDGGEDIIG</sequence>
<protein>
    <submittedName>
        <fullName evidence="1">SDR family oxidoreductase</fullName>
    </submittedName>
</protein>
<dbReference type="Gene3D" id="3.40.50.720">
    <property type="entry name" value="NAD(P)-binding Rossmann-like Domain"/>
    <property type="match status" value="1"/>
</dbReference>
<evidence type="ECO:0000313" key="1">
    <source>
        <dbReference type="EMBL" id="TMI86810.1"/>
    </source>
</evidence>
<proteinExistence type="predicted"/>
<dbReference type="Proteomes" id="UP000318509">
    <property type="component" value="Unassembled WGS sequence"/>
</dbReference>
<dbReference type="EMBL" id="VBAK01000180">
    <property type="protein sequence ID" value="TMI86810.1"/>
    <property type="molecule type" value="Genomic_DNA"/>
</dbReference>
<evidence type="ECO:0000313" key="2">
    <source>
        <dbReference type="Proteomes" id="UP000318509"/>
    </source>
</evidence>
<comment type="caution">
    <text evidence="1">The sequence shown here is derived from an EMBL/GenBank/DDBJ whole genome shotgun (WGS) entry which is preliminary data.</text>
</comment>
<dbReference type="AlphaFoldDB" id="A0A537JTI6"/>
<dbReference type="Pfam" id="PF13561">
    <property type="entry name" value="adh_short_C2"/>
    <property type="match status" value="1"/>
</dbReference>
<dbReference type="SUPFAM" id="SSF51735">
    <property type="entry name" value="NAD(P)-binding Rossmann-fold domains"/>
    <property type="match status" value="1"/>
</dbReference>
<feature type="non-terminal residue" evidence="1">
    <location>
        <position position="1"/>
    </location>
</feature>
<dbReference type="InterPro" id="IPR002347">
    <property type="entry name" value="SDR_fam"/>
</dbReference>
<dbReference type="InterPro" id="IPR036291">
    <property type="entry name" value="NAD(P)-bd_dom_sf"/>
</dbReference>
<accession>A0A537JTI6</accession>